<accession>A0A392VRZ1</accession>
<feature type="non-terminal residue" evidence="2">
    <location>
        <position position="1"/>
    </location>
</feature>
<keyword evidence="1" id="KW-0472">Membrane</keyword>
<name>A0A392VRZ1_9FABA</name>
<dbReference type="AlphaFoldDB" id="A0A392VRZ1"/>
<sequence>AIAARRVKFEPAASVHGIAVLCGVAVAICALRAR</sequence>
<keyword evidence="3" id="KW-1185">Reference proteome</keyword>
<organism evidence="2 3">
    <name type="scientific">Trifolium medium</name>
    <dbReference type="NCBI Taxonomy" id="97028"/>
    <lineage>
        <taxon>Eukaryota</taxon>
        <taxon>Viridiplantae</taxon>
        <taxon>Streptophyta</taxon>
        <taxon>Embryophyta</taxon>
        <taxon>Tracheophyta</taxon>
        <taxon>Spermatophyta</taxon>
        <taxon>Magnoliopsida</taxon>
        <taxon>eudicotyledons</taxon>
        <taxon>Gunneridae</taxon>
        <taxon>Pentapetalae</taxon>
        <taxon>rosids</taxon>
        <taxon>fabids</taxon>
        <taxon>Fabales</taxon>
        <taxon>Fabaceae</taxon>
        <taxon>Papilionoideae</taxon>
        <taxon>50 kb inversion clade</taxon>
        <taxon>NPAAA clade</taxon>
        <taxon>Hologalegina</taxon>
        <taxon>IRL clade</taxon>
        <taxon>Trifolieae</taxon>
        <taxon>Trifolium</taxon>
    </lineage>
</organism>
<dbReference type="Proteomes" id="UP000265520">
    <property type="component" value="Unassembled WGS sequence"/>
</dbReference>
<keyword evidence="1" id="KW-0812">Transmembrane</keyword>
<proteinExistence type="predicted"/>
<keyword evidence="1" id="KW-1133">Transmembrane helix</keyword>
<dbReference type="EMBL" id="LXQA011261168">
    <property type="protein sequence ID" value="MCI91046.1"/>
    <property type="molecule type" value="Genomic_DNA"/>
</dbReference>
<evidence type="ECO:0000313" key="3">
    <source>
        <dbReference type="Proteomes" id="UP000265520"/>
    </source>
</evidence>
<evidence type="ECO:0000256" key="1">
    <source>
        <dbReference type="SAM" id="Phobius"/>
    </source>
</evidence>
<protein>
    <submittedName>
        <fullName evidence="2">Uncharacterized protein</fullName>
    </submittedName>
</protein>
<reference evidence="2 3" key="1">
    <citation type="journal article" date="2018" name="Front. Plant Sci.">
        <title>Red Clover (Trifolium pratense) and Zigzag Clover (T. medium) - A Picture of Genomic Similarities and Differences.</title>
        <authorList>
            <person name="Dluhosova J."/>
            <person name="Istvanek J."/>
            <person name="Nedelnik J."/>
            <person name="Repkova J."/>
        </authorList>
    </citation>
    <scope>NUCLEOTIDE SEQUENCE [LARGE SCALE GENOMIC DNA]</scope>
    <source>
        <strain evidence="3">cv. 10/8</strain>
        <tissue evidence="2">Leaf</tissue>
    </source>
</reference>
<feature type="transmembrane region" description="Helical" evidence="1">
    <location>
        <begin position="12"/>
        <end position="31"/>
    </location>
</feature>
<comment type="caution">
    <text evidence="2">The sequence shown here is derived from an EMBL/GenBank/DDBJ whole genome shotgun (WGS) entry which is preliminary data.</text>
</comment>
<evidence type="ECO:0000313" key="2">
    <source>
        <dbReference type="EMBL" id="MCI91046.1"/>
    </source>
</evidence>